<keyword evidence="2" id="KW-0812">Transmembrane</keyword>
<dbReference type="PANTHER" id="PTHR11048:SF5">
    <property type="entry name" value="DECAPRENYL-PHOSPHATE PHOSPHORIBOSYLTRANSFERASE"/>
    <property type="match status" value="1"/>
</dbReference>
<evidence type="ECO:0000256" key="3">
    <source>
        <dbReference type="ARBA" id="ARBA00022989"/>
    </source>
</evidence>
<gene>
    <name evidence="5" type="ORF">CCAX7_12770</name>
</gene>
<proteinExistence type="predicted"/>
<dbReference type="InterPro" id="IPR000537">
    <property type="entry name" value="UbiA_prenyltransferase"/>
</dbReference>
<dbReference type="PANTHER" id="PTHR11048">
    <property type="entry name" value="PRENYLTRANSFERASES"/>
    <property type="match status" value="1"/>
</dbReference>
<dbReference type="EMBL" id="AP025739">
    <property type="protein sequence ID" value="BDI29226.1"/>
    <property type="molecule type" value="Genomic_DNA"/>
</dbReference>
<evidence type="ECO:0000256" key="2">
    <source>
        <dbReference type="ARBA" id="ARBA00022692"/>
    </source>
</evidence>
<keyword evidence="5" id="KW-0808">Transferase</keyword>
<comment type="subcellular location">
    <subcellularLocation>
        <location evidence="1">Membrane</location>
        <topology evidence="1">Multi-pass membrane protein</topology>
    </subcellularLocation>
</comment>
<dbReference type="CDD" id="cd13963">
    <property type="entry name" value="PT_UbiA_2"/>
    <property type="match status" value="1"/>
</dbReference>
<dbReference type="Proteomes" id="UP000287394">
    <property type="component" value="Chromosome"/>
</dbReference>
<keyword evidence="5" id="KW-0328">Glycosyltransferase</keyword>
<name>A0A402D464_9BACT</name>
<reference evidence="5 6" key="1">
    <citation type="journal article" date="2019" name="Int. J. Syst. Evol. Microbiol.">
        <title>Capsulimonas corticalis gen. nov., sp. nov., an aerobic capsulated bacterium, of a novel bacterial order, Capsulimonadales ord. nov., of the class Armatimonadia of the phylum Armatimonadetes.</title>
        <authorList>
            <person name="Li J."/>
            <person name="Kudo C."/>
            <person name="Tonouchi A."/>
        </authorList>
    </citation>
    <scope>NUCLEOTIDE SEQUENCE [LARGE SCALE GENOMIC DNA]</scope>
    <source>
        <strain evidence="5 6">AX-7</strain>
    </source>
</reference>
<dbReference type="AlphaFoldDB" id="A0A402D464"/>
<dbReference type="InterPro" id="IPR039653">
    <property type="entry name" value="Prenyltransferase"/>
</dbReference>
<dbReference type="GO" id="GO:0016757">
    <property type="term" value="F:glycosyltransferase activity"/>
    <property type="evidence" value="ECO:0007669"/>
    <property type="project" value="UniProtKB-KW"/>
</dbReference>
<keyword evidence="3" id="KW-1133">Transmembrane helix</keyword>
<dbReference type="NCBIfam" id="NF008978">
    <property type="entry name" value="PRK12324.1-4"/>
    <property type="match status" value="1"/>
</dbReference>
<dbReference type="OrthoDB" id="9803632at2"/>
<evidence type="ECO:0000256" key="4">
    <source>
        <dbReference type="ARBA" id="ARBA00023136"/>
    </source>
</evidence>
<dbReference type="InterPro" id="IPR044878">
    <property type="entry name" value="UbiA_sf"/>
</dbReference>
<dbReference type="GO" id="GO:0016765">
    <property type="term" value="F:transferase activity, transferring alkyl or aryl (other than methyl) groups"/>
    <property type="evidence" value="ECO:0007669"/>
    <property type="project" value="InterPro"/>
</dbReference>
<evidence type="ECO:0000313" key="5">
    <source>
        <dbReference type="EMBL" id="BDI29226.1"/>
    </source>
</evidence>
<evidence type="ECO:0000256" key="1">
    <source>
        <dbReference type="ARBA" id="ARBA00004141"/>
    </source>
</evidence>
<dbReference type="Gene3D" id="1.10.357.140">
    <property type="entry name" value="UbiA prenyltransferase"/>
    <property type="match status" value="1"/>
</dbReference>
<dbReference type="NCBIfam" id="NF008977">
    <property type="entry name" value="PRK12324.1-2"/>
    <property type="match status" value="1"/>
</dbReference>
<dbReference type="Pfam" id="PF01040">
    <property type="entry name" value="UbiA"/>
    <property type="match status" value="1"/>
</dbReference>
<evidence type="ECO:0000313" key="6">
    <source>
        <dbReference type="Proteomes" id="UP000287394"/>
    </source>
</evidence>
<protein>
    <submittedName>
        <fullName evidence="5">Decaprenyl-phosphate phosphoribosyltransferase</fullName>
    </submittedName>
</protein>
<dbReference type="GO" id="GO:0005886">
    <property type="term" value="C:plasma membrane"/>
    <property type="evidence" value="ECO:0007669"/>
    <property type="project" value="TreeGrafter"/>
</dbReference>
<keyword evidence="4" id="KW-0472">Membrane</keyword>
<dbReference type="GO" id="GO:0009247">
    <property type="term" value="P:glycolipid biosynthetic process"/>
    <property type="evidence" value="ECO:0007669"/>
    <property type="project" value="TreeGrafter"/>
</dbReference>
<dbReference type="KEGG" id="ccot:CCAX7_12770"/>
<accession>A0A402D464</accession>
<keyword evidence="6" id="KW-1185">Reference proteome</keyword>
<sequence length="324" mass="36198">MRVSDSMKEPLPTPLEDRPHKRRPVPLALLVAMRPKQWTKNLLVLAGLLFTLDQHHPIGDFRLVGLGFLLFCLLSSVVYLINDLVDRESDRRHPRKRRRPIACGDLPPNIAVGAAIAFGLIGIVGSVLLNPMFGAVAILYFLMTLGYSFYFKHIVIIDVLVLAAGFVLRAIAGVALIHAALSTWLILCTLMLALFLGLSKRRAELIAMEMSGTVGTRRILDEYTSGMLDQMIVIVTSTCLMSYSLYTVESQAATRHHYLMVTIPFVIYGIFRYLYLMHRHMLGESPDAIILEDRPTLINIALWGVTTALIVSHSFDPLLAHLSH</sequence>
<organism evidence="5 6">
    <name type="scientific">Capsulimonas corticalis</name>
    <dbReference type="NCBI Taxonomy" id="2219043"/>
    <lineage>
        <taxon>Bacteria</taxon>
        <taxon>Bacillati</taxon>
        <taxon>Armatimonadota</taxon>
        <taxon>Armatimonadia</taxon>
        <taxon>Capsulimonadales</taxon>
        <taxon>Capsulimonadaceae</taxon>
        <taxon>Capsulimonas</taxon>
    </lineage>
</organism>